<dbReference type="SMART" id="SM00665">
    <property type="entry name" value="B561"/>
    <property type="match status" value="1"/>
</dbReference>
<keyword evidence="4 11" id="KW-0732">Signal</keyword>
<feature type="binding site" description="axial binding residue" evidence="9">
    <location>
        <position position="250"/>
    </location>
    <ligand>
        <name>heme b</name>
        <dbReference type="ChEBI" id="CHEBI:60344"/>
        <label>1</label>
    </ligand>
    <ligandPart>
        <name>Fe</name>
        <dbReference type="ChEBI" id="CHEBI:18248"/>
    </ligandPart>
</feature>
<dbReference type="InterPro" id="IPR005018">
    <property type="entry name" value="DOMON_domain"/>
</dbReference>
<dbReference type="InterPro" id="IPR006593">
    <property type="entry name" value="Cyt_b561/ferric_Rdtase_TM"/>
</dbReference>
<dbReference type="Pfam" id="PF04526">
    <property type="entry name" value="DUF568"/>
    <property type="match status" value="1"/>
</dbReference>
<evidence type="ECO:0000256" key="2">
    <source>
        <dbReference type="ARBA" id="ARBA00022448"/>
    </source>
</evidence>
<feature type="domain" description="DOMON" evidence="12">
    <location>
        <begin position="53"/>
        <end position="167"/>
    </location>
</feature>
<feature type="signal peptide" evidence="11">
    <location>
        <begin position="1"/>
        <end position="21"/>
    </location>
</feature>
<keyword evidence="5 8" id="KW-0249">Electron transport</keyword>
<protein>
    <recommendedName>
        <fullName evidence="8">Cytochrome b561 and DOMON domain-containing protein</fullName>
    </recommendedName>
</protein>
<reference evidence="14" key="2">
    <citation type="submission" date="2018-10" db="UniProtKB">
        <authorList>
            <consortium name="EnsemblPlants"/>
        </authorList>
    </citation>
    <scope>IDENTIFICATION</scope>
</reference>
<evidence type="ECO:0000256" key="3">
    <source>
        <dbReference type="ARBA" id="ARBA00022692"/>
    </source>
</evidence>
<dbReference type="PANTHER" id="PTHR23130">
    <property type="entry name" value="CYTOCHROME B561 AND DOMON DOMAIN-CONTAINING PROTEIN"/>
    <property type="match status" value="1"/>
</dbReference>
<dbReference type="AlphaFoldDB" id="A0A3B6C386"/>
<keyword evidence="7 8" id="KW-0472">Membrane</keyword>
<feature type="domain" description="Cytochrome b561" evidence="13">
    <location>
        <begin position="213"/>
        <end position="409"/>
    </location>
</feature>
<feature type="transmembrane region" description="Helical" evidence="10">
    <location>
        <begin position="251"/>
        <end position="269"/>
    </location>
</feature>
<sequence length="416" mass="44850">MGCQASRRILLLLATIVVATSQPPPTAAQTASCADHTFSGGRLYAACSPLEELDASVHWTYHASNGTADVAFRVPGGSAGWAAWAINPSAVGMLGANTVFAYHDPATGVVAVATAVVDSYTPAFADGDLAFAVHRRGAEYTDGVYAIHATVALPGNSTRQNIVWQAGTSSPDGLPESHQVFGDNVMSSRSWDFRSAEAAVVVDDVPAAPRYSVYRALLRPKNVRTYDSLDHHILDFFTWENLAGLCVQIHGVLNAVSWGVLLPLGVMLARYMRVFPSLDPAWFYLHVACQCSGYVIGAAGWVFGLTLGSPAKGALQHHGHRNIGTALFVLSSLQVSALLIRPKKTVKVRFYWNLYHWSVGYTVVVLGVVNVFKGIGILQPDQKYKHAYLGAVLVLAVVAFVLELVTLTVRFKKGRR</sequence>
<dbReference type="Proteomes" id="UP000019116">
    <property type="component" value="Chromosome 2B"/>
</dbReference>
<keyword evidence="3 10" id="KW-0812">Transmembrane</keyword>
<dbReference type="STRING" id="4565.A0A3B6C386"/>
<evidence type="ECO:0000256" key="4">
    <source>
        <dbReference type="ARBA" id="ARBA00022729"/>
    </source>
</evidence>
<feature type="transmembrane region" description="Helical" evidence="10">
    <location>
        <begin position="387"/>
        <end position="409"/>
    </location>
</feature>
<organism evidence="14">
    <name type="scientific">Triticum aestivum</name>
    <name type="common">Wheat</name>
    <dbReference type="NCBI Taxonomy" id="4565"/>
    <lineage>
        <taxon>Eukaryota</taxon>
        <taxon>Viridiplantae</taxon>
        <taxon>Streptophyta</taxon>
        <taxon>Embryophyta</taxon>
        <taxon>Tracheophyta</taxon>
        <taxon>Spermatophyta</taxon>
        <taxon>Magnoliopsida</taxon>
        <taxon>Liliopsida</taxon>
        <taxon>Poales</taxon>
        <taxon>Poaceae</taxon>
        <taxon>BOP clade</taxon>
        <taxon>Pooideae</taxon>
        <taxon>Triticodae</taxon>
        <taxon>Triticeae</taxon>
        <taxon>Triticinae</taxon>
        <taxon>Triticum</taxon>
    </lineage>
</organism>
<feature type="transmembrane region" description="Helical" evidence="10">
    <location>
        <begin position="281"/>
        <end position="303"/>
    </location>
</feature>
<evidence type="ECO:0000259" key="13">
    <source>
        <dbReference type="PROSITE" id="PS50939"/>
    </source>
</evidence>
<dbReference type="PROSITE" id="PS50836">
    <property type="entry name" value="DOMON"/>
    <property type="match status" value="1"/>
</dbReference>
<evidence type="ECO:0000256" key="5">
    <source>
        <dbReference type="ARBA" id="ARBA00022982"/>
    </source>
</evidence>
<reference evidence="14" key="1">
    <citation type="submission" date="2018-08" db="EMBL/GenBank/DDBJ databases">
        <authorList>
            <person name="Rossello M."/>
        </authorList>
    </citation>
    <scope>NUCLEOTIDE SEQUENCE [LARGE SCALE GENOMIC DNA]</scope>
    <source>
        <strain evidence="14">cv. Chinese Spring</strain>
    </source>
</reference>
<dbReference type="CDD" id="cd08760">
    <property type="entry name" value="Cyt_b561_FRRS1_like"/>
    <property type="match status" value="1"/>
</dbReference>
<feature type="chain" id="PRO_5043171923" description="Cytochrome b561 and DOMON domain-containing protein" evidence="11">
    <location>
        <begin position="22"/>
        <end position="416"/>
    </location>
</feature>
<evidence type="ECO:0000256" key="11">
    <source>
        <dbReference type="SAM" id="SignalP"/>
    </source>
</evidence>
<keyword evidence="15" id="KW-1185">Reference proteome</keyword>
<feature type="transmembrane region" description="Helical" evidence="10">
    <location>
        <begin position="323"/>
        <end position="340"/>
    </location>
</feature>
<evidence type="ECO:0000313" key="14">
    <source>
        <dbReference type="EnsemblPlants" id="TraesCS2B02G216700.1"/>
    </source>
</evidence>
<evidence type="ECO:0000313" key="15">
    <source>
        <dbReference type="Proteomes" id="UP000019116"/>
    </source>
</evidence>
<dbReference type="GO" id="GO:0016020">
    <property type="term" value="C:membrane"/>
    <property type="evidence" value="ECO:0007669"/>
    <property type="project" value="UniProtKB-SubCell"/>
</dbReference>
<dbReference type="EnsemblPlants" id="TraesCS2B02G216700.1">
    <property type="protein sequence ID" value="TraesCS2B02G216700.1"/>
    <property type="gene ID" value="TraesCS2B02G216700"/>
</dbReference>
<comment type="subcellular location">
    <subcellularLocation>
        <location evidence="1">Membrane</location>
    </subcellularLocation>
</comment>
<evidence type="ECO:0000256" key="6">
    <source>
        <dbReference type="ARBA" id="ARBA00022989"/>
    </source>
</evidence>
<evidence type="ECO:0000256" key="7">
    <source>
        <dbReference type="ARBA" id="ARBA00023136"/>
    </source>
</evidence>
<evidence type="ECO:0000256" key="1">
    <source>
        <dbReference type="ARBA" id="ARBA00004370"/>
    </source>
</evidence>
<keyword evidence="2 8" id="KW-0813">Transport</keyword>
<comment type="cofactor">
    <cofactor evidence="8">
        <name>heme b</name>
        <dbReference type="ChEBI" id="CHEBI:60344"/>
    </cofactor>
    <text evidence="8">Binds 2 heme b groups non-covalently.</text>
</comment>
<dbReference type="GO" id="GO:0046872">
    <property type="term" value="F:metal ion binding"/>
    <property type="evidence" value="ECO:0007669"/>
    <property type="project" value="UniProtKB-KW"/>
</dbReference>
<keyword evidence="9" id="KW-0408">Iron</keyword>
<dbReference type="InterPro" id="IPR017214">
    <property type="entry name" value="UCP037471"/>
</dbReference>
<dbReference type="OrthoDB" id="2419613at2759"/>
<feature type="binding site" description="axial binding residue" evidence="9">
    <location>
        <position position="356"/>
    </location>
    <ligand>
        <name>heme b</name>
        <dbReference type="ChEBI" id="CHEBI:60344"/>
        <label>1</label>
    </ligand>
    <ligandPart>
        <name>Fe</name>
        <dbReference type="ChEBI" id="CHEBI:18248"/>
    </ligandPart>
</feature>
<dbReference type="Gene3D" id="1.20.120.1770">
    <property type="match status" value="1"/>
</dbReference>
<keyword evidence="9" id="KW-0479">Metal-binding</keyword>
<evidence type="ECO:0000259" key="12">
    <source>
        <dbReference type="PROSITE" id="PS50836"/>
    </source>
</evidence>
<dbReference type="Gramene" id="TraesCS2B02G216700.1">
    <property type="protein sequence ID" value="TraesCS2B02G216700.1"/>
    <property type="gene ID" value="TraesCS2B02G216700"/>
</dbReference>
<feature type="transmembrane region" description="Helical" evidence="10">
    <location>
        <begin position="352"/>
        <end position="375"/>
    </location>
</feature>
<name>A0A3B6C386_WHEAT</name>
<accession>A0A3B6C386</accession>
<keyword evidence="6 10" id="KW-1133">Transmembrane helix</keyword>
<evidence type="ECO:0000256" key="10">
    <source>
        <dbReference type="SAM" id="Phobius"/>
    </source>
</evidence>
<dbReference type="PROSITE" id="PS50939">
    <property type="entry name" value="CYTOCHROME_B561"/>
    <property type="match status" value="1"/>
</dbReference>
<evidence type="ECO:0000256" key="9">
    <source>
        <dbReference type="PIRSR" id="PIRSR037471-1"/>
    </source>
</evidence>
<gene>
    <name evidence="14" type="primary">LOC123041080</name>
</gene>
<proteinExistence type="predicted"/>
<evidence type="ECO:0000256" key="8">
    <source>
        <dbReference type="PIRNR" id="PIRNR037471"/>
    </source>
</evidence>
<feature type="binding site" description="axial binding residue" evidence="9">
    <location>
        <position position="286"/>
    </location>
    <ligand>
        <name>heme b</name>
        <dbReference type="ChEBI" id="CHEBI:60344"/>
        <label>1</label>
    </ligand>
    <ligandPart>
        <name>Fe</name>
        <dbReference type="ChEBI" id="CHEBI:18248"/>
    </ligandPart>
</feature>
<dbReference type="PANTHER" id="PTHR23130:SF167">
    <property type="entry name" value="CYTOCHROME B561 AND DOMON DOMAIN-CONTAINING PROTEIN"/>
    <property type="match status" value="1"/>
</dbReference>
<dbReference type="Gramene" id="TraesCS2B03G0523700.2">
    <property type="protein sequence ID" value="TraesCS2B03G0523700.2.CDS"/>
    <property type="gene ID" value="TraesCS2B03G0523700"/>
</dbReference>
<dbReference type="InterPro" id="IPR045265">
    <property type="entry name" value="AIR12_DOMON"/>
</dbReference>
<dbReference type="PIRSF" id="PIRSF037471">
    <property type="entry name" value="UCP037471"/>
    <property type="match status" value="1"/>
</dbReference>
<feature type="binding site" description="axial binding residue" evidence="9">
    <location>
        <position position="320"/>
    </location>
    <ligand>
        <name>heme b</name>
        <dbReference type="ChEBI" id="CHEBI:60344"/>
        <label>1</label>
    </ligand>
    <ligandPart>
        <name>Fe</name>
        <dbReference type="ChEBI" id="CHEBI:18248"/>
    </ligandPart>
</feature>